<evidence type="ECO:0000313" key="2">
    <source>
        <dbReference type="Proteomes" id="UP000549394"/>
    </source>
</evidence>
<dbReference type="AlphaFoldDB" id="A0A7I8WFL3"/>
<name>A0A7I8WFL3_9ANNE</name>
<gene>
    <name evidence="1" type="ORF">DGYR_LOCUS14108</name>
</gene>
<sequence length="131" mass="14994">MNRDQKKTDRENLKSIQLHNFLNDKMPGLLPLCKNPLIAHLTAAWEKKEESTTINPEEFEHIKKQFANIGLYDLQTYNPMKTPCLPSTSKQTDNLQELDFSENRNVINVIISNIPDKLNNQTSSVTVTPSL</sequence>
<protein>
    <submittedName>
        <fullName evidence="1">DgyrCDS14912</fullName>
    </submittedName>
</protein>
<dbReference type="Proteomes" id="UP000549394">
    <property type="component" value="Unassembled WGS sequence"/>
</dbReference>
<evidence type="ECO:0000313" key="1">
    <source>
        <dbReference type="EMBL" id="CAD5126891.1"/>
    </source>
</evidence>
<proteinExistence type="predicted"/>
<keyword evidence="2" id="KW-1185">Reference proteome</keyword>
<organism evidence="1 2">
    <name type="scientific">Dimorphilus gyrociliatus</name>
    <dbReference type="NCBI Taxonomy" id="2664684"/>
    <lineage>
        <taxon>Eukaryota</taxon>
        <taxon>Metazoa</taxon>
        <taxon>Spiralia</taxon>
        <taxon>Lophotrochozoa</taxon>
        <taxon>Annelida</taxon>
        <taxon>Polychaeta</taxon>
        <taxon>Polychaeta incertae sedis</taxon>
        <taxon>Dinophilidae</taxon>
        <taxon>Dimorphilus</taxon>
    </lineage>
</organism>
<reference evidence="1 2" key="1">
    <citation type="submission" date="2020-08" db="EMBL/GenBank/DDBJ databases">
        <authorList>
            <person name="Hejnol A."/>
        </authorList>
    </citation>
    <scope>NUCLEOTIDE SEQUENCE [LARGE SCALE GENOMIC DNA]</scope>
</reference>
<accession>A0A7I8WFL3</accession>
<comment type="caution">
    <text evidence="1">The sequence shown here is derived from an EMBL/GenBank/DDBJ whole genome shotgun (WGS) entry which is preliminary data.</text>
</comment>
<dbReference type="EMBL" id="CAJFCJ010000099">
    <property type="protein sequence ID" value="CAD5126891.1"/>
    <property type="molecule type" value="Genomic_DNA"/>
</dbReference>